<dbReference type="Proteomes" id="UP000295293">
    <property type="component" value="Unassembled WGS sequence"/>
</dbReference>
<reference evidence="6 7" key="1">
    <citation type="submission" date="2019-03" db="EMBL/GenBank/DDBJ databases">
        <title>Genomic Encyclopedia of Type Strains, Phase IV (KMG-IV): sequencing the most valuable type-strain genomes for metagenomic binning, comparative biology and taxonomic classification.</title>
        <authorList>
            <person name="Goeker M."/>
        </authorList>
    </citation>
    <scope>NUCLEOTIDE SEQUENCE [LARGE SCALE GENOMIC DNA]</scope>
    <source>
        <strain evidence="6 7">DSM 21667</strain>
    </source>
</reference>
<evidence type="ECO:0000313" key="6">
    <source>
        <dbReference type="EMBL" id="TDR43154.1"/>
    </source>
</evidence>
<dbReference type="InterPro" id="IPR036388">
    <property type="entry name" value="WH-like_DNA-bd_sf"/>
</dbReference>
<dbReference type="PANTHER" id="PTHR43133:SF39">
    <property type="entry name" value="SIMILAR TO RNA POLYMERASE SIGMA-E FACTOR"/>
    <property type="match status" value="1"/>
</dbReference>
<gene>
    <name evidence="6" type="ORF">DFR29_107162</name>
</gene>
<dbReference type="SUPFAM" id="SSF88659">
    <property type="entry name" value="Sigma3 and sigma4 domains of RNA polymerase sigma factors"/>
    <property type="match status" value="1"/>
</dbReference>
<dbReference type="NCBIfam" id="TIGR02937">
    <property type="entry name" value="sigma70-ECF"/>
    <property type="match status" value="1"/>
</dbReference>
<evidence type="ECO:0000256" key="3">
    <source>
        <dbReference type="ARBA" id="ARBA00023082"/>
    </source>
</evidence>
<dbReference type="RefSeq" id="WP_133819066.1">
    <property type="nucleotide sequence ID" value="NZ_SNZH01000007.1"/>
</dbReference>
<accession>A0A4R6YWF0</accession>
<protein>
    <submittedName>
        <fullName evidence="6">RNA polymerase sigma factor (TIGR02999 family)</fullName>
    </submittedName>
</protein>
<dbReference type="SUPFAM" id="SSF88946">
    <property type="entry name" value="Sigma2 domain of RNA polymerase sigma factors"/>
    <property type="match status" value="1"/>
</dbReference>
<keyword evidence="4" id="KW-0804">Transcription</keyword>
<dbReference type="InterPro" id="IPR013324">
    <property type="entry name" value="RNA_pol_sigma_r3/r4-like"/>
</dbReference>
<dbReference type="NCBIfam" id="TIGR02999">
    <property type="entry name" value="Sig-70_X6"/>
    <property type="match status" value="1"/>
</dbReference>
<dbReference type="Gene3D" id="1.10.10.10">
    <property type="entry name" value="Winged helix-like DNA-binding domain superfamily/Winged helix DNA-binding domain"/>
    <property type="match status" value="1"/>
</dbReference>
<dbReference type="AlphaFoldDB" id="A0A4R6YWF0"/>
<evidence type="ECO:0000259" key="5">
    <source>
        <dbReference type="Pfam" id="PF07638"/>
    </source>
</evidence>
<dbReference type="InterPro" id="IPR039425">
    <property type="entry name" value="RNA_pol_sigma-70-like"/>
</dbReference>
<dbReference type="OrthoDB" id="6023540at2"/>
<keyword evidence="3" id="KW-0731">Sigma factor</keyword>
<dbReference type="GO" id="GO:0016987">
    <property type="term" value="F:sigma factor activity"/>
    <property type="evidence" value="ECO:0007669"/>
    <property type="project" value="UniProtKB-KW"/>
</dbReference>
<dbReference type="InterPro" id="IPR013325">
    <property type="entry name" value="RNA_pol_sigma_r2"/>
</dbReference>
<dbReference type="EMBL" id="SNZH01000007">
    <property type="protein sequence ID" value="TDR43154.1"/>
    <property type="molecule type" value="Genomic_DNA"/>
</dbReference>
<dbReference type="InterPro" id="IPR014284">
    <property type="entry name" value="RNA_pol_sigma-70_dom"/>
</dbReference>
<keyword evidence="2" id="KW-0805">Transcription regulation</keyword>
<name>A0A4R6YWF0_9GAMM</name>
<dbReference type="PANTHER" id="PTHR43133">
    <property type="entry name" value="RNA POLYMERASE ECF-TYPE SIGMA FACTO"/>
    <property type="match status" value="1"/>
</dbReference>
<organism evidence="6 7">
    <name type="scientific">Tahibacter aquaticus</name>
    <dbReference type="NCBI Taxonomy" id="520092"/>
    <lineage>
        <taxon>Bacteria</taxon>
        <taxon>Pseudomonadati</taxon>
        <taxon>Pseudomonadota</taxon>
        <taxon>Gammaproteobacteria</taxon>
        <taxon>Lysobacterales</taxon>
        <taxon>Rhodanobacteraceae</taxon>
        <taxon>Tahibacter</taxon>
    </lineage>
</organism>
<evidence type="ECO:0000256" key="4">
    <source>
        <dbReference type="ARBA" id="ARBA00023163"/>
    </source>
</evidence>
<dbReference type="GO" id="GO:0006352">
    <property type="term" value="P:DNA-templated transcription initiation"/>
    <property type="evidence" value="ECO:0007669"/>
    <property type="project" value="InterPro"/>
</dbReference>
<proteinExistence type="inferred from homology"/>
<evidence type="ECO:0000256" key="2">
    <source>
        <dbReference type="ARBA" id="ARBA00023015"/>
    </source>
</evidence>
<feature type="domain" description="RNA polymerase sigma-70 ECF-like HTH" evidence="5">
    <location>
        <begin position="6"/>
        <end position="186"/>
    </location>
</feature>
<dbReference type="InterPro" id="IPR053812">
    <property type="entry name" value="HTH_Sigma70_ECF-like"/>
</dbReference>
<evidence type="ECO:0000256" key="1">
    <source>
        <dbReference type="ARBA" id="ARBA00010641"/>
    </source>
</evidence>
<sequence>MAEHEAEVTQLLLQWQQGDAASLDSLLPLVYDELRRIAAHELRSNRGHETLQPTALINDVFVRLLGAGSLDIGNRKHLYTTAAKLMRQILIDRIRAQQRDKRGGGQWQRADFIEAMALPIEQNTDLPALDQALDALAGLDPRMAEIVELRYFVGLEVSEVAVLLGVDERTVYRDWAMARAWLRQQLGE</sequence>
<keyword evidence="7" id="KW-1185">Reference proteome</keyword>
<dbReference type="Pfam" id="PF07638">
    <property type="entry name" value="Sigma70_ECF"/>
    <property type="match status" value="1"/>
</dbReference>
<evidence type="ECO:0000313" key="7">
    <source>
        <dbReference type="Proteomes" id="UP000295293"/>
    </source>
</evidence>
<dbReference type="InterPro" id="IPR011517">
    <property type="entry name" value="RNA_pol_sigma70_ECF-like"/>
</dbReference>
<comment type="similarity">
    <text evidence="1">Belongs to the sigma-70 factor family. ECF subfamily.</text>
</comment>
<comment type="caution">
    <text evidence="6">The sequence shown here is derived from an EMBL/GenBank/DDBJ whole genome shotgun (WGS) entry which is preliminary data.</text>
</comment>